<protein>
    <submittedName>
        <fullName evidence="1">Uncharacterized protein</fullName>
    </submittedName>
</protein>
<gene>
    <name evidence="1" type="ORF">METHB2_220050</name>
</gene>
<sequence length="56" mass="6370">MLLPLDKLKTLKFYVNYSFKYIGKGNGISVLIFTEGDRWCSILRVAIALNVKLSMS</sequence>
<comment type="caution">
    <text evidence="1">The sequence shown here is derived from an EMBL/GenBank/DDBJ whole genome shotgun (WGS) entry which is preliminary data.</text>
</comment>
<evidence type="ECO:0000313" key="2">
    <source>
        <dbReference type="Proteomes" id="UP000494216"/>
    </source>
</evidence>
<name>A0A8S0X000_9GAMM</name>
<accession>A0A8S0X000</accession>
<evidence type="ECO:0000313" key="1">
    <source>
        <dbReference type="EMBL" id="CAA9890478.1"/>
    </source>
</evidence>
<dbReference type="Proteomes" id="UP000494216">
    <property type="component" value="Unassembled WGS sequence"/>
</dbReference>
<proteinExistence type="predicted"/>
<reference evidence="1 2" key="1">
    <citation type="submission" date="2020-02" db="EMBL/GenBank/DDBJ databases">
        <authorList>
            <person name="Hogendoorn C."/>
        </authorList>
    </citation>
    <scope>NUCLEOTIDE SEQUENCE [LARGE SCALE GENOMIC DNA]</scope>
    <source>
        <strain evidence="1">METHB21</strain>
    </source>
</reference>
<organism evidence="1 2">
    <name type="scientific">Candidatus Methylobacter favarea</name>
    <dbReference type="NCBI Taxonomy" id="2707345"/>
    <lineage>
        <taxon>Bacteria</taxon>
        <taxon>Pseudomonadati</taxon>
        <taxon>Pseudomonadota</taxon>
        <taxon>Gammaproteobacteria</taxon>
        <taxon>Methylococcales</taxon>
        <taxon>Methylococcaceae</taxon>
        <taxon>Methylobacter</taxon>
    </lineage>
</organism>
<dbReference type="EMBL" id="CADCXN010000050">
    <property type="protein sequence ID" value="CAA9890478.1"/>
    <property type="molecule type" value="Genomic_DNA"/>
</dbReference>
<dbReference type="AlphaFoldDB" id="A0A8S0X000"/>
<keyword evidence="2" id="KW-1185">Reference proteome</keyword>